<dbReference type="PANTHER" id="PTHR24198:SF165">
    <property type="entry name" value="ANKYRIN REPEAT-CONTAINING PROTEIN-RELATED"/>
    <property type="match status" value="1"/>
</dbReference>
<evidence type="ECO:0000256" key="4">
    <source>
        <dbReference type="SAM" id="MobiDB-lite"/>
    </source>
</evidence>
<evidence type="ECO:0000256" key="3">
    <source>
        <dbReference type="PROSITE-ProRule" id="PRU00023"/>
    </source>
</evidence>
<gene>
    <name evidence="5" type="ORF">ABIE13_005266</name>
</gene>
<dbReference type="SMART" id="SM00248">
    <property type="entry name" value="ANK"/>
    <property type="match status" value="5"/>
</dbReference>
<organism evidence="5 6">
    <name type="scientific">Ottowia thiooxydans</name>
    <dbReference type="NCBI Taxonomy" id="219182"/>
    <lineage>
        <taxon>Bacteria</taxon>
        <taxon>Pseudomonadati</taxon>
        <taxon>Pseudomonadota</taxon>
        <taxon>Betaproteobacteria</taxon>
        <taxon>Burkholderiales</taxon>
        <taxon>Comamonadaceae</taxon>
        <taxon>Ottowia</taxon>
    </lineage>
</organism>
<name>A0ABV2QGF8_9BURK</name>
<dbReference type="Pfam" id="PF12796">
    <property type="entry name" value="Ank_2"/>
    <property type="match status" value="2"/>
</dbReference>
<dbReference type="InterPro" id="IPR002110">
    <property type="entry name" value="Ankyrin_rpt"/>
</dbReference>
<dbReference type="SUPFAM" id="SSF48403">
    <property type="entry name" value="Ankyrin repeat"/>
    <property type="match status" value="1"/>
</dbReference>
<protein>
    <submittedName>
        <fullName evidence="5">Ankyrin repeat protein</fullName>
    </submittedName>
</protein>
<sequence>MPRDVTATPVSINPMGRHSLTSGAHSSSTPHQAVDGLATVSNTGLASSMQADKQVCAQDVGNGPLAGASLPLTESPAGVHGALPASAEPALTAEEVLNRSLREAAALGHVEGLAASIAAGASLNATNKSGSTALMIAAQRGKLEAVKMLGAAGADIHATNKKGESAISLAVAQGHAHVVKELRLQGARLSYLQLEMNTPALKRFIDAGNWPVSAALIAAGVNTFAAFGQGLVTQLSPMVLRGLLGANDVARAAMRCSLASTGALQVDLDCAMACVAAMKYPELTKALHAMGARMPDSCKAGAERGLRDMVRTNDRAGVQAWLEAGVSVNAVNQDGVSALMYVTQVPSLDLLELLINAGADPELFDKDGETALIYAAKRGNQGAADMLLRHGVDAGLNGPGSPSALQWALTLNHLGVANRLLESGAQCTPQDLLNAVRSLTAGLPDAQISPRDLLQMATLRALHAGLVHLAAVIPTDVEAVQTYSMI</sequence>
<reference evidence="5 6" key="1">
    <citation type="submission" date="2024-06" db="EMBL/GenBank/DDBJ databases">
        <title>Sorghum-associated microbial communities from plants grown in Nebraska, USA.</title>
        <authorList>
            <person name="Schachtman D."/>
        </authorList>
    </citation>
    <scope>NUCLEOTIDE SEQUENCE [LARGE SCALE GENOMIC DNA]</scope>
    <source>
        <strain evidence="5 6">2709</strain>
    </source>
</reference>
<dbReference type="RefSeq" id="WP_354448823.1">
    <property type="nucleotide sequence ID" value="NZ_JBEPSH010000014.1"/>
</dbReference>
<evidence type="ECO:0000313" key="6">
    <source>
        <dbReference type="Proteomes" id="UP001549320"/>
    </source>
</evidence>
<feature type="compositionally biased region" description="Polar residues" evidence="4">
    <location>
        <begin position="19"/>
        <end position="31"/>
    </location>
</feature>
<dbReference type="Proteomes" id="UP001549320">
    <property type="component" value="Unassembled WGS sequence"/>
</dbReference>
<evidence type="ECO:0000313" key="5">
    <source>
        <dbReference type="EMBL" id="MET4580127.1"/>
    </source>
</evidence>
<dbReference type="PANTHER" id="PTHR24198">
    <property type="entry name" value="ANKYRIN REPEAT AND PROTEIN KINASE DOMAIN-CONTAINING PROTEIN"/>
    <property type="match status" value="1"/>
</dbReference>
<dbReference type="PROSITE" id="PS50088">
    <property type="entry name" value="ANK_REPEAT"/>
    <property type="match status" value="3"/>
</dbReference>
<dbReference type="PROSITE" id="PS50297">
    <property type="entry name" value="ANK_REP_REGION"/>
    <property type="match status" value="2"/>
</dbReference>
<keyword evidence="2 3" id="KW-0040">ANK repeat</keyword>
<feature type="repeat" description="ANK" evidence="3">
    <location>
        <begin position="129"/>
        <end position="161"/>
    </location>
</feature>
<feature type="repeat" description="ANK" evidence="3">
    <location>
        <begin position="367"/>
        <end position="399"/>
    </location>
</feature>
<feature type="repeat" description="ANK" evidence="3">
    <location>
        <begin position="334"/>
        <end position="366"/>
    </location>
</feature>
<evidence type="ECO:0000256" key="1">
    <source>
        <dbReference type="ARBA" id="ARBA00022737"/>
    </source>
</evidence>
<dbReference type="InterPro" id="IPR036770">
    <property type="entry name" value="Ankyrin_rpt-contain_sf"/>
</dbReference>
<proteinExistence type="predicted"/>
<keyword evidence="1" id="KW-0677">Repeat</keyword>
<keyword evidence="6" id="KW-1185">Reference proteome</keyword>
<comment type="caution">
    <text evidence="5">The sequence shown here is derived from an EMBL/GenBank/DDBJ whole genome shotgun (WGS) entry which is preliminary data.</text>
</comment>
<accession>A0ABV2QGF8</accession>
<evidence type="ECO:0000256" key="2">
    <source>
        <dbReference type="ARBA" id="ARBA00023043"/>
    </source>
</evidence>
<dbReference type="EMBL" id="JBEPSH010000014">
    <property type="protein sequence ID" value="MET4580127.1"/>
    <property type="molecule type" value="Genomic_DNA"/>
</dbReference>
<feature type="region of interest" description="Disordered" evidence="4">
    <location>
        <begin position="1"/>
        <end position="31"/>
    </location>
</feature>
<dbReference type="Gene3D" id="1.25.40.20">
    <property type="entry name" value="Ankyrin repeat-containing domain"/>
    <property type="match status" value="2"/>
</dbReference>